<dbReference type="OrthoDB" id="117402at2"/>
<accession>A0A1N6FQH2</accession>
<organism evidence="2 3">
    <name type="scientific">Carnobacterium alterfunditum</name>
    <dbReference type="NCBI Taxonomy" id="28230"/>
    <lineage>
        <taxon>Bacteria</taxon>
        <taxon>Bacillati</taxon>
        <taxon>Bacillota</taxon>
        <taxon>Bacilli</taxon>
        <taxon>Lactobacillales</taxon>
        <taxon>Carnobacteriaceae</taxon>
        <taxon>Carnobacterium</taxon>
    </lineage>
</organism>
<evidence type="ECO:0000313" key="2">
    <source>
        <dbReference type="EMBL" id="SIN97513.1"/>
    </source>
</evidence>
<dbReference type="STRING" id="28230.SAMN05878443_0763"/>
<dbReference type="InterPro" id="IPR012336">
    <property type="entry name" value="Thioredoxin-like_fold"/>
</dbReference>
<sequence length="178" mass="20285">MDVSNIKSDKVNTTTGIKVGSESAPVKVIEFINLACPYCKIWYEDSKDLLTEYVFAGKVQRIIKHFDKETAGLRKGNVLHQYLDYSDPEKALEEIDFFFAHQKEWGRLTNSDEIAAYAVEKRNLTLQSNGTKVKEIVQEANGAEIVLVPTVFIEEDIFDENIKQQELKGLIKARIEQV</sequence>
<dbReference type="Gene3D" id="3.40.30.10">
    <property type="entry name" value="Glutaredoxin"/>
    <property type="match status" value="1"/>
</dbReference>
<dbReference type="eggNOG" id="COG1651">
    <property type="taxonomic scope" value="Bacteria"/>
</dbReference>
<dbReference type="AlphaFoldDB" id="A0A1N6FQH2"/>
<reference evidence="3" key="1">
    <citation type="submission" date="2016-11" db="EMBL/GenBank/DDBJ databases">
        <authorList>
            <person name="Varghese N."/>
            <person name="Submissions S."/>
        </authorList>
    </citation>
    <scope>NUCLEOTIDE SEQUENCE [LARGE SCALE GENOMIC DNA]</scope>
    <source>
        <strain evidence="3">313</strain>
    </source>
</reference>
<gene>
    <name evidence="2" type="ORF">SAMN05878443_0763</name>
</gene>
<dbReference type="Pfam" id="PF13462">
    <property type="entry name" value="Thioredoxin_4"/>
    <property type="match status" value="1"/>
</dbReference>
<dbReference type="SUPFAM" id="SSF52833">
    <property type="entry name" value="Thioredoxin-like"/>
    <property type="match status" value="1"/>
</dbReference>
<keyword evidence="3" id="KW-1185">Reference proteome</keyword>
<dbReference type="Proteomes" id="UP000184758">
    <property type="component" value="Unassembled WGS sequence"/>
</dbReference>
<feature type="domain" description="Thioredoxin-like fold" evidence="1">
    <location>
        <begin position="13"/>
        <end position="173"/>
    </location>
</feature>
<protein>
    <submittedName>
        <fullName evidence="2">Thioredoxin</fullName>
    </submittedName>
</protein>
<proteinExistence type="predicted"/>
<dbReference type="InterPro" id="IPR036249">
    <property type="entry name" value="Thioredoxin-like_sf"/>
</dbReference>
<dbReference type="EMBL" id="FSRN01000001">
    <property type="protein sequence ID" value="SIN97513.1"/>
    <property type="molecule type" value="Genomic_DNA"/>
</dbReference>
<name>A0A1N6FQH2_9LACT</name>
<evidence type="ECO:0000259" key="1">
    <source>
        <dbReference type="Pfam" id="PF13462"/>
    </source>
</evidence>
<dbReference type="CDD" id="cd02972">
    <property type="entry name" value="DsbA_family"/>
    <property type="match status" value="1"/>
</dbReference>
<dbReference type="RefSeq" id="WP_034547505.1">
    <property type="nucleotide sequence ID" value="NZ_FSRN01000001.1"/>
</dbReference>
<dbReference type="Gene3D" id="1.10.1200.90">
    <property type="entry name" value="DsbA-like domain"/>
    <property type="match status" value="1"/>
</dbReference>
<evidence type="ECO:0000313" key="3">
    <source>
        <dbReference type="Proteomes" id="UP000184758"/>
    </source>
</evidence>